<dbReference type="AlphaFoldDB" id="A0AAW0EJB1"/>
<dbReference type="Proteomes" id="UP001362999">
    <property type="component" value="Unassembled WGS sequence"/>
</dbReference>
<evidence type="ECO:0000313" key="3">
    <source>
        <dbReference type="Proteomes" id="UP001362999"/>
    </source>
</evidence>
<proteinExistence type="predicted"/>
<reference evidence="2 3" key="1">
    <citation type="journal article" date="2024" name="J Genomics">
        <title>Draft genome sequencing and assembly of Favolaschia claudopus CIRM-BRFM 2984 isolated from oak limbs.</title>
        <authorList>
            <person name="Navarro D."/>
            <person name="Drula E."/>
            <person name="Chaduli D."/>
            <person name="Cazenave R."/>
            <person name="Ahrendt S."/>
            <person name="Wang J."/>
            <person name="Lipzen A."/>
            <person name="Daum C."/>
            <person name="Barry K."/>
            <person name="Grigoriev I.V."/>
            <person name="Favel A."/>
            <person name="Rosso M.N."/>
            <person name="Martin F."/>
        </authorList>
    </citation>
    <scope>NUCLEOTIDE SEQUENCE [LARGE SCALE GENOMIC DNA]</scope>
    <source>
        <strain evidence="2 3">CIRM-BRFM 2984</strain>
    </source>
</reference>
<name>A0AAW0EJB1_9AGAR</name>
<accession>A0AAW0EJB1</accession>
<feature type="region of interest" description="Disordered" evidence="1">
    <location>
        <begin position="203"/>
        <end position="227"/>
    </location>
</feature>
<evidence type="ECO:0000256" key="1">
    <source>
        <dbReference type="SAM" id="MobiDB-lite"/>
    </source>
</evidence>
<feature type="compositionally biased region" description="Polar residues" evidence="1">
    <location>
        <begin position="203"/>
        <end position="212"/>
    </location>
</feature>
<gene>
    <name evidence="2" type="ORF">R3P38DRAFT_3165182</name>
</gene>
<comment type="caution">
    <text evidence="2">The sequence shown here is derived from an EMBL/GenBank/DDBJ whole genome shotgun (WGS) entry which is preliminary data.</text>
</comment>
<sequence>MSREDRRHLSQVPEDSVHIADMPWLVSPNPPLSQEMFTLPFLPNPNDQFLSENFAYNSNASDGFFHLDGNAPLSWDPYLPTYEQVTDAVYPYFPSSIQPEFTASFPVPALPHNPDRDPHLLDLYSNHSTSYHCETLPHDPVSFSPAEQLPLTAYDHSILNFPRFFPETFTNNVSEIRHAAHPAPDAIDPSALVIPTSSLQSAVPVQVQSRTATRSRPRRKSSNPGELSSHHVKRLYVECLEHYVEYLHELFAHLNVEPLPFERVSCYRALTNRSMRTILLHLEKSADIIQAITQYEQEKMELFHQGQLLPFAHPQALINQPFHHAHTPDIAYSPSVSPEFAVEENDTDALNISSLI</sequence>
<organism evidence="2 3">
    <name type="scientific">Favolaschia claudopus</name>
    <dbReference type="NCBI Taxonomy" id="2862362"/>
    <lineage>
        <taxon>Eukaryota</taxon>
        <taxon>Fungi</taxon>
        <taxon>Dikarya</taxon>
        <taxon>Basidiomycota</taxon>
        <taxon>Agaricomycotina</taxon>
        <taxon>Agaricomycetes</taxon>
        <taxon>Agaricomycetidae</taxon>
        <taxon>Agaricales</taxon>
        <taxon>Marasmiineae</taxon>
        <taxon>Mycenaceae</taxon>
        <taxon>Favolaschia</taxon>
    </lineage>
</organism>
<dbReference type="EMBL" id="JAWWNJ010000001">
    <property type="protein sequence ID" value="KAK7064169.1"/>
    <property type="molecule type" value="Genomic_DNA"/>
</dbReference>
<protein>
    <submittedName>
        <fullName evidence="2">Uncharacterized protein</fullName>
    </submittedName>
</protein>
<evidence type="ECO:0000313" key="2">
    <source>
        <dbReference type="EMBL" id="KAK7064169.1"/>
    </source>
</evidence>
<keyword evidence="3" id="KW-1185">Reference proteome</keyword>